<dbReference type="GO" id="GO:0019731">
    <property type="term" value="P:antibacterial humoral response"/>
    <property type="evidence" value="ECO:0007669"/>
    <property type="project" value="TreeGrafter"/>
</dbReference>
<dbReference type="PANTHER" id="PTHR19441">
    <property type="entry name" value="WHEY ACDIC PROTEIN WAP"/>
    <property type="match status" value="1"/>
</dbReference>
<keyword evidence="4" id="KW-1185">Reference proteome</keyword>
<dbReference type="GO" id="GO:0045087">
    <property type="term" value="P:innate immune response"/>
    <property type="evidence" value="ECO:0007669"/>
    <property type="project" value="TreeGrafter"/>
</dbReference>
<sequence>MKTGTIFVLVAFIVRGLEVAYTARPTFGAICMNECSGDWDCEEGKECVEVGCARICAPQTNKGHCEIRCWKNWNCGARKWCTQKGCRKVCHGSSRGAEQRPGTCPQLAPGVIGACVEMCSGDESCPLGQKCCSHGCGHSCQRAVRAEEDFTMRLDDN</sequence>
<reference evidence="5" key="1">
    <citation type="submission" date="2025-08" db="UniProtKB">
        <authorList>
            <consortium name="RefSeq"/>
        </authorList>
    </citation>
    <scope>IDENTIFICATION</scope>
    <source>
        <tissue evidence="5">Spleen</tissue>
    </source>
</reference>
<organism evidence="4 5">
    <name type="scientific">Tursiops truncatus</name>
    <name type="common">Atlantic bottle-nosed dolphin</name>
    <name type="synonym">Delphinus truncatus</name>
    <dbReference type="NCBI Taxonomy" id="9739"/>
    <lineage>
        <taxon>Eukaryota</taxon>
        <taxon>Metazoa</taxon>
        <taxon>Chordata</taxon>
        <taxon>Craniata</taxon>
        <taxon>Vertebrata</taxon>
        <taxon>Euteleostomi</taxon>
        <taxon>Mammalia</taxon>
        <taxon>Eutheria</taxon>
        <taxon>Laurasiatheria</taxon>
        <taxon>Artiodactyla</taxon>
        <taxon>Whippomorpha</taxon>
        <taxon>Cetacea</taxon>
        <taxon>Odontoceti</taxon>
        <taxon>Delphinidae</taxon>
        <taxon>Tursiops</taxon>
    </lineage>
</organism>
<dbReference type="SUPFAM" id="SSF57256">
    <property type="entry name" value="Elafin-like"/>
    <property type="match status" value="1"/>
</dbReference>
<dbReference type="InterPro" id="IPR008197">
    <property type="entry name" value="WAP_dom"/>
</dbReference>
<dbReference type="GO" id="GO:0004867">
    <property type="term" value="F:serine-type endopeptidase inhibitor activity"/>
    <property type="evidence" value="ECO:0007669"/>
    <property type="project" value="TreeGrafter"/>
</dbReference>
<dbReference type="RefSeq" id="XP_019800873.1">
    <property type="nucleotide sequence ID" value="XM_019945314.2"/>
</dbReference>
<dbReference type="Pfam" id="PF00095">
    <property type="entry name" value="WAP"/>
    <property type="match status" value="1"/>
</dbReference>
<dbReference type="InterPro" id="IPR036645">
    <property type="entry name" value="Elafin-like_sf"/>
</dbReference>
<dbReference type="GeneID" id="101339245"/>
<dbReference type="SMART" id="SM00217">
    <property type="entry name" value="WAP"/>
    <property type="match status" value="1"/>
</dbReference>
<gene>
    <name evidence="5" type="primary">LOC101339245</name>
</gene>
<proteinExistence type="predicted"/>
<evidence type="ECO:0000256" key="2">
    <source>
        <dbReference type="SAM" id="SignalP"/>
    </source>
</evidence>
<dbReference type="InterPro" id="IPR050514">
    <property type="entry name" value="WAP_four-disulfide_core"/>
</dbReference>
<keyword evidence="1" id="KW-0646">Protease inhibitor</keyword>
<evidence type="ECO:0000313" key="5">
    <source>
        <dbReference type="RefSeq" id="XP_019800873.1"/>
    </source>
</evidence>
<dbReference type="PANTHER" id="PTHR19441:SF91">
    <property type="entry name" value="WAP DOMAIN-CONTAINING PROTEIN"/>
    <property type="match status" value="1"/>
</dbReference>
<protein>
    <submittedName>
        <fullName evidence="5">WAP four-disulfide core domain protein 3-like isoform X2</fullName>
    </submittedName>
</protein>
<dbReference type="AlphaFoldDB" id="A0A2U4C5Z6"/>
<keyword evidence="2" id="KW-0732">Signal</keyword>
<accession>A0A2U4C5Z6</accession>
<dbReference type="OrthoDB" id="6060011at2759"/>
<dbReference type="CDD" id="cd00199">
    <property type="entry name" value="WAP"/>
    <property type="match status" value="1"/>
</dbReference>
<feature type="chain" id="PRO_5015551828" evidence="2">
    <location>
        <begin position="17"/>
        <end position="157"/>
    </location>
</feature>
<evidence type="ECO:0000256" key="1">
    <source>
        <dbReference type="ARBA" id="ARBA00022690"/>
    </source>
</evidence>
<dbReference type="Gene3D" id="4.10.75.10">
    <property type="entry name" value="Elafin-like"/>
    <property type="match status" value="1"/>
</dbReference>
<evidence type="ECO:0000259" key="3">
    <source>
        <dbReference type="PROSITE" id="PS51390"/>
    </source>
</evidence>
<evidence type="ECO:0000313" key="4">
    <source>
        <dbReference type="Proteomes" id="UP000245320"/>
    </source>
</evidence>
<feature type="domain" description="WAP" evidence="3">
    <location>
        <begin position="97"/>
        <end position="144"/>
    </location>
</feature>
<dbReference type="PROSITE" id="PS51390">
    <property type="entry name" value="WAP"/>
    <property type="match status" value="1"/>
</dbReference>
<name>A0A2U4C5Z6_TURTR</name>
<feature type="signal peptide" evidence="2">
    <location>
        <begin position="1"/>
        <end position="16"/>
    </location>
</feature>
<dbReference type="Proteomes" id="UP000245320">
    <property type="component" value="Chromosome 20"/>
</dbReference>
<dbReference type="GO" id="GO:0005615">
    <property type="term" value="C:extracellular space"/>
    <property type="evidence" value="ECO:0007669"/>
    <property type="project" value="TreeGrafter"/>
</dbReference>
<dbReference type="PRINTS" id="PR00003">
    <property type="entry name" value="4DISULPHCORE"/>
</dbReference>